<comment type="caution">
    <text evidence="5">The sequence shown here is derived from an EMBL/GenBank/DDBJ whole genome shotgun (WGS) entry which is preliminary data.</text>
</comment>
<dbReference type="InterPro" id="IPR001199">
    <property type="entry name" value="Cyt_B5-like_heme/steroid-bd"/>
</dbReference>
<feature type="domain" description="FMN hydroxy acid dehydrogenase" evidence="4">
    <location>
        <begin position="146"/>
        <end position="501"/>
    </location>
</feature>
<evidence type="ECO:0000256" key="2">
    <source>
        <dbReference type="ARBA" id="ARBA00023002"/>
    </source>
</evidence>
<dbReference type="GeneID" id="77731964"/>
<reference evidence="5" key="1">
    <citation type="journal article" date="2022" name="G3 (Bethesda)">
        <title>High quality genome of the basidiomycete yeast Dioszegia hungarica PDD-24b-2 isolated from cloud water.</title>
        <authorList>
            <person name="Jarrige D."/>
            <person name="Haridas S."/>
            <person name="Bleykasten-Grosshans C."/>
            <person name="Joly M."/>
            <person name="Nadalig T."/>
            <person name="Sancelme M."/>
            <person name="Vuilleumier S."/>
            <person name="Grigoriev I.V."/>
            <person name="Amato P."/>
            <person name="Bringel F."/>
        </authorList>
    </citation>
    <scope>NUCLEOTIDE SEQUENCE</scope>
    <source>
        <strain evidence="5">PDD-24b-2</strain>
    </source>
</reference>
<evidence type="ECO:0000256" key="1">
    <source>
        <dbReference type="ARBA" id="ARBA00001917"/>
    </source>
</evidence>
<dbReference type="InterPro" id="IPR037396">
    <property type="entry name" value="FMN_HAD"/>
</dbReference>
<keyword evidence="6" id="KW-1185">Reference proteome</keyword>
<organism evidence="5 6">
    <name type="scientific">Dioszegia hungarica</name>
    <dbReference type="NCBI Taxonomy" id="4972"/>
    <lineage>
        <taxon>Eukaryota</taxon>
        <taxon>Fungi</taxon>
        <taxon>Dikarya</taxon>
        <taxon>Basidiomycota</taxon>
        <taxon>Agaricomycotina</taxon>
        <taxon>Tremellomycetes</taxon>
        <taxon>Tremellales</taxon>
        <taxon>Bulleribasidiaceae</taxon>
        <taxon>Dioszegia</taxon>
    </lineage>
</organism>
<dbReference type="InterPro" id="IPR013785">
    <property type="entry name" value="Aldolase_TIM"/>
</dbReference>
<accession>A0AA38HAD7</accession>
<name>A0AA38HAD7_9TREE</name>
<dbReference type="SMART" id="SM01117">
    <property type="entry name" value="Cyt-b5"/>
    <property type="match status" value="1"/>
</dbReference>
<dbReference type="PANTHER" id="PTHR10578">
    <property type="entry name" value="S -2-HYDROXY-ACID OXIDASE-RELATED"/>
    <property type="match status" value="1"/>
</dbReference>
<evidence type="ECO:0000259" key="3">
    <source>
        <dbReference type="PROSITE" id="PS50255"/>
    </source>
</evidence>
<dbReference type="PROSITE" id="PS51349">
    <property type="entry name" value="FMN_HYDROXY_ACID_DH_2"/>
    <property type="match status" value="1"/>
</dbReference>
<keyword evidence="2" id="KW-0560">Oxidoreductase</keyword>
<dbReference type="InterPro" id="IPR008259">
    <property type="entry name" value="FMN_hydac_DH_AS"/>
</dbReference>
<dbReference type="EMBL" id="JAKWFO010000005">
    <property type="protein sequence ID" value="KAI9635394.1"/>
    <property type="molecule type" value="Genomic_DNA"/>
</dbReference>
<dbReference type="Pfam" id="PF01070">
    <property type="entry name" value="FMN_dh"/>
    <property type="match status" value="1"/>
</dbReference>
<proteinExistence type="predicted"/>
<gene>
    <name evidence="5" type="ORF">MKK02DRAFT_44082</name>
</gene>
<dbReference type="SUPFAM" id="SSF55856">
    <property type="entry name" value="Cytochrome b5-like heme/steroid binding domain"/>
    <property type="match status" value="1"/>
</dbReference>
<dbReference type="Gene3D" id="3.10.120.10">
    <property type="entry name" value="Cytochrome b5-like heme/steroid binding domain"/>
    <property type="match status" value="1"/>
</dbReference>
<dbReference type="Pfam" id="PF00173">
    <property type="entry name" value="Cyt-b5"/>
    <property type="match status" value="1"/>
</dbReference>
<feature type="domain" description="Cytochrome b5 heme-binding" evidence="3">
    <location>
        <begin position="43"/>
        <end position="120"/>
    </location>
</feature>
<evidence type="ECO:0000313" key="5">
    <source>
        <dbReference type="EMBL" id="KAI9635394.1"/>
    </source>
</evidence>
<protein>
    <submittedName>
        <fullName evidence="5">L-mandelate dehydrogenase</fullName>
    </submittedName>
</protein>
<evidence type="ECO:0000259" key="4">
    <source>
        <dbReference type="PROSITE" id="PS51349"/>
    </source>
</evidence>
<dbReference type="GO" id="GO:0004460">
    <property type="term" value="F:L-lactate dehydrogenase (cytochrome) activity"/>
    <property type="evidence" value="ECO:0007669"/>
    <property type="project" value="TreeGrafter"/>
</dbReference>
<dbReference type="GO" id="GO:0006089">
    <property type="term" value="P:lactate metabolic process"/>
    <property type="evidence" value="ECO:0007669"/>
    <property type="project" value="TreeGrafter"/>
</dbReference>
<dbReference type="PROSITE" id="PS00557">
    <property type="entry name" value="FMN_HYDROXY_ACID_DH_1"/>
    <property type="match status" value="1"/>
</dbReference>
<dbReference type="SUPFAM" id="SSF51395">
    <property type="entry name" value="FMN-linked oxidoreductases"/>
    <property type="match status" value="1"/>
</dbReference>
<dbReference type="InterPro" id="IPR000262">
    <property type="entry name" value="FMN-dep_DH"/>
</dbReference>
<evidence type="ECO:0000313" key="6">
    <source>
        <dbReference type="Proteomes" id="UP001164286"/>
    </source>
</evidence>
<dbReference type="RefSeq" id="XP_052945171.1">
    <property type="nucleotide sequence ID" value="XM_053092759.1"/>
</dbReference>
<dbReference type="InterPro" id="IPR036400">
    <property type="entry name" value="Cyt_B5-like_heme/steroid_sf"/>
</dbReference>
<dbReference type="PROSITE" id="PS50255">
    <property type="entry name" value="CYTOCHROME_B5_2"/>
    <property type="match status" value="1"/>
</dbReference>
<dbReference type="PANTHER" id="PTHR10578:SF101">
    <property type="entry name" value="L-LACTATE DEHYDROGENASE (CYTOCHROME B2)"/>
    <property type="match status" value="1"/>
</dbReference>
<dbReference type="Proteomes" id="UP001164286">
    <property type="component" value="Unassembled WGS sequence"/>
</dbReference>
<dbReference type="AlphaFoldDB" id="A0AA38HAD7"/>
<sequence>MATVGSMAAAAIVVMGVVINSRDKTIQCEVDARRASPAVDSAPAFVTAELLKKHSTEDSLWVAVNGQVWDVTAFAAIHPGGAQVLIDNSGKDASKLFNGIHPPDTLKQQVDHVRLVGPLDPSLVKKPGQERDEEQERIAAKRATLCGVDSVVSVPDFERYARDLLTDDAWYYYSTGADAEHSMHDNMAAFQRVRFRPRVFRNVAEPDTSTTILGVPSAIPIYVSPTARNGLGQPDGEVAVTRGAADAGIMQVVSHYASKSFDEIAAAAKEGQKIGWQVYLHPDRENSAKAIKHAVELGAASIWITADTAILGKRERERHMHTKREEIPHGTPMSRVKKTYATHDPSITWDDIAWVKSLAPGLPIIVKGIGAWEDVVLAKQYGADAVVLSNHGGRQLDTAASPLKTLYDLHQNRPDLLHKAGLEVYIDGGITRGTDVLKALCLGARAVGLGRPFIYAATGWGSEGVEKAVMILQEEMDIGMKLLGVTRLDQLGPEYLDCSKL</sequence>
<dbReference type="Gene3D" id="3.20.20.70">
    <property type="entry name" value="Aldolase class I"/>
    <property type="match status" value="1"/>
</dbReference>
<comment type="cofactor">
    <cofactor evidence="1">
        <name>FMN</name>
        <dbReference type="ChEBI" id="CHEBI:58210"/>
    </cofactor>
</comment>